<dbReference type="PANTHER" id="PTHR33154:SF18">
    <property type="entry name" value="ARSENICAL RESISTANCE OPERON REPRESSOR"/>
    <property type="match status" value="1"/>
</dbReference>
<evidence type="ECO:0000313" key="5">
    <source>
        <dbReference type="EMBL" id="MDQ8195022.1"/>
    </source>
</evidence>
<dbReference type="PRINTS" id="PR00778">
    <property type="entry name" value="HTHARSR"/>
</dbReference>
<dbReference type="RefSeq" id="WP_308985483.1">
    <property type="nucleotide sequence ID" value="NZ_JARXIC010000017.1"/>
</dbReference>
<keyword evidence="1" id="KW-0805">Transcription regulation</keyword>
<dbReference type="CDD" id="cd00090">
    <property type="entry name" value="HTH_ARSR"/>
    <property type="match status" value="1"/>
</dbReference>
<dbReference type="PROSITE" id="PS50987">
    <property type="entry name" value="HTH_ARSR_2"/>
    <property type="match status" value="1"/>
</dbReference>
<evidence type="ECO:0000256" key="1">
    <source>
        <dbReference type="ARBA" id="ARBA00023015"/>
    </source>
</evidence>
<dbReference type="InterPro" id="IPR001845">
    <property type="entry name" value="HTH_ArsR_DNA-bd_dom"/>
</dbReference>
<dbReference type="Pfam" id="PF01022">
    <property type="entry name" value="HTH_5"/>
    <property type="match status" value="1"/>
</dbReference>
<name>A0ABU1AJZ1_9BACT</name>
<dbReference type="NCBIfam" id="NF033788">
    <property type="entry name" value="HTH_metalloreg"/>
    <property type="match status" value="1"/>
</dbReference>
<gene>
    <name evidence="5" type="ORF">QEH59_11335</name>
</gene>
<organism evidence="5 6">
    <name type="scientific">Thalassobacterium sedimentorum</name>
    <dbReference type="NCBI Taxonomy" id="3041258"/>
    <lineage>
        <taxon>Bacteria</taxon>
        <taxon>Pseudomonadati</taxon>
        <taxon>Verrucomicrobiota</taxon>
        <taxon>Opitutia</taxon>
        <taxon>Puniceicoccales</taxon>
        <taxon>Coraliomargaritaceae</taxon>
        <taxon>Thalassobacterium</taxon>
    </lineage>
</organism>
<accession>A0ABU1AJZ1</accession>
<dbReference type="PANTHER" id="PTHR33154">
    <property type="entry name" value="TRANSCRIPTIONAL REGULATOR, ARSR FAMILY"/>
    <property type="match status" value="1"/>
</dbReference>
<reference evidence="5 6" key="1">
    <citation type="submission" date="2023-04" db="EMBL/GenBank/DDBJ databases">
        <title>A novel bacteria isolated from coastal sediment.</title>
        <authorList>
            <person name="Liu X.-J."/>
            <person name="Du Z.-J."/>
        </authorList>
    </citation>
    <scope>NUCLEOTIDE SEQUENCE [LARGE SCALE GENOMIC DNA]</scope>
    <source>
        <strain evidence="5 6">SDUM461004</strain>
    </source>
</reference>
<keyword evidence="2" id="KW-0238">DNA-binding</keyword>
<dbReference type="InterPro" id="IPR051081">
    <property type="entry name" value="HTH_MetalResp_TranReg"/>
</dbReference>
<evidence type="ECO:0000256" key="2">
    <source>
        <dbReference type="ARBA" id="ARBA00023125"/>
    </source>
</evidence>
<dbReference type="Proteomes" id="UP001243717">
    <property type="component" value="Unassembled WGS sequence"/>
</dbReference>
<comment type="caution">
    <text evidence="5">The sequence shown here is derived from an EMBL/GenBank/DDBJ whole genome shotgun (WGS) entry which is preliminary data.</text>
</comment>
<dbReference type="InterPro" id="IPR036388">
    <property type="entry name" value="WH-like_DNA-bd_sf"/>
</dbReference>
<evidence type="ECO:0000256" key="3">
    <source>
        <dbReference type="ARBA" id="ARBA00023163"/>
    </source>
</evidence>
<dbReference type="EMBL" id="JARXIC010000017">
    <property type="protein sequence ID" value="MDQ8195022.1"/>
    <property type="molecule type" value="Genomic_DNA"/>
</dbReference>
<dbReference type="Gene3D" id="1.10.10.10">
    <property type="entry name" value="Winged helix-like DNA-binding domain superfamily/Winged helix DNA-binding domain"/>
    <property type="match status" value="1"/>
</dbReference>
<keyword evidence="3" id="KW-0804">Transcription</keyword>
<feature type="domain" description="HTH arsR-type" evidence="4">
    <location>
        <begin position="1"/>
        <end position="91"/>
    </location>
</feature>
<dbReference type="InterPro" id="IPR036390">
    <property type="entry name" value="WH_DNA-bd_sf"/>
</dbReference>
<evidence type="ECO:0000313" key="6">
    <source>
        <dbReference type="Proteomes" id="UP001243717"/>
    </source>
</evidence>
<dbReference type="InterPro" id="IPR011991">
    <property type="entry name" value="ArsR-like_HTH"/>
</dbReference>
<evidence type="ECO:0000259" key="4">
    <source>
        <dbReference type="PROSITE" id="PS50987"/>
    </source>
</evidence>
<proteinExistence type="predicted"/>
<protein>
    <submittedName>
        <fullName evidence="5">Metalloregulator ArsR/SmtB family transcription factor</fullName>
    </submittedName>
</protein>
<dbReference type="SUPFAM" id="SSF46785">
    <property type="entry name" value="Winged helix' DNA-binding domain"/>
    <property type="match status" value="1"/>
</dbReference>
<sequence>MSNSTSDVFKALGHPARVQFVKLLGEGEKCVCDLVESVDLGWSTVSRHLSVLKEAGIVTDEKRGLQVFYRLSLPCVSQFIACLEQDAERVQPDCACHSMEN</sequence>
<keyword evidence="6" id="KW-1185">Reference proteome</keyword>
<dbReference type="SMART" id="SM00418">
    <property type="entry name" value="HTH_ARSR"/>
    <property type="match status" value="1"/>
</dbReference>